<organism evidence="2">
    <name type="scientific">Ixodes ricinus</name>
    <name type="common">Common tick</name>
    <name type="synonym">Acarus ricinus</name>
    <dbReference type="NCBI Taxonomy" id="34613"/>
    <lineage>
        <taxon>Eukaryota</taxon>
        <taxon>Metazoa</taxon>
        <taxon>Ecdysozoa</taxon>
        <taxon>Arthropoda</taxon>
        <taxon>Chelicerata</taxon>
        <taxon>Arachnida</taxon>
        <taxon>Acari</taxon>
        <taxon>Parasitiformes</taxon>
        <taxon>Ixodida</taxon>
        <taxon>Ixodoidea</taxon>
        <taxon>Ixodidae</taxon>
        <taxon>Ixodinae</taxon>
        <taxon>Ixodes</taxon>
    </lineage>
</organism>
<accession>A0A6B0UF05</accession>
<proteinExistence type="predicted"/>
<dbReference type="AlphaFoldDB" id="A0A6B0UF05"/>
<sequence>MCIVVFCDLHSGLVVLTLSLVGVMGGTTMIMKWKKLSIEMTTMRIIFSRCALSVREPTRKRMTTEAKSRAVLSIPTRDADMPSCLAITVANGITPTAAPK</sequence>
<keyword evidence="1" id="KW-1133">Transmembrane helix</keyword>
<protein>
    <submittedName>
        <fullName evidence="2">Putative secreted protein</fullName>
    </submittedName>
</protein>
<reference evidence="2" key="1">
    <citation type="submission" date="2019-12" db="EMBL/GenBank/DDBJ databases">
        <title>An insight into the sialome of adult female Ixodes ricinus ticks feeding for 6 days.</title>
        <authorList>
            <person name="Perner J."/>
            <person name="Ribeiro J.M.C."/>
        </authorList>
    </citation>
    <scope>NUCLEOTIDE SEQUENCE</scope>
    <source>
        <strain evidence="2">Semi-engorged</strain>
        <tissue evidence="2">Salivary glands</tissue>
    </source>
</reference>
<name>A0A6B0UF05_IXORI</name>
<evidence type="ECO:0000256" key="1">
    <source>
        <dbReference type="SAM" id="Phobius"/>
    </source>
</evidence>
<evidence type="ECO:0000313" key="2">
    <source>
        <dbReference type="EMBL" id="MXU88144.1"/>
    </source>
</evidence>
<keyword evidence="1" id="KW-0812">Transmembrane</keyword>
<dbReference type="EMBL" id="GIFC01006061">
    <property type="protein sequence ID" value="MXU88144.1"/>
    <property type="molecule type" value="Transcribed_RNA"/>
</dbReference>
<feature type="transmembrane region" description="Helical" evidence="1">
    <location>
        <begin position="12"/>
        <end position="31"/>
    </location>
</feature>
<keyword evidence="1" id="KW-0472">Membrane</keyword>